<dbReference type="PANTHER" id="PTHR22770:SF47">
    <property type="entry name" value="E3 UBIQUITIN-PROTEIN LIGASE RNF216"/>
    <property type="match status" value="1"/>
</dbReference>
<keyword evidence="11" id="KW-1185">Reference proteome</keyword>
<dbReference type="Gene3D" id="1.20.120.1750">
    <property type="match status" value="1"/>
</dbReference>
<name>A0A2B7ZIS7_9EURO</name>
<feature type="compositionally biased region" description="Basic and acidic residues" evidence="8">
    <location>
        <begin position="207"/>
        <end position="228"/>
    </location>
</feature>
<feature type="region of interest" description="Disordered" evidence="8">
    <location>
        <begin position="1"/>
        <end position="45"/>
    </location>
</feature>
<organism evidence="10 11">
    <name type="scientific">[Emmonsia] crescens</name>
    <dbReference type="NCBI Taxonomy" id="73230"/>
    <lineage>
        <taxon>Eukaryota</taxon>
        <taxon>Fungi</taxon>
        <taxon>Dikarya</taxon>
        <taxon>Ascomycota</taxon>
        <taxon>Pezizomycotina</taxon>
        <taxon>Eurotiomycetes</taxon>
        <taxon>Eurotiomycetidae</taxon>
        <taxon>Onygenales</taxon>
        <taxon>Ajellomycetaceae</taxon>
        <taxon>Emergomyces</taxon>
    </lineage>
</organism>
<dbReference type="CDD" id="cd20353">
    <property type="entry name" value="Rcat_RBR_RNF216"/>
    <property type="match status" value="1"/>
</dbReference>
<dbReference type="Proteomes" id="UP000226031">
    <property type="component" value="Unassembled WGS sequence"/>
</dbReference>
<keyword evidence="2" id="KW-0808">Transferase</keyword>
<dbReference type="InterPro" id="IPR047546">
    <property type="entry name" value="Rcat_RBR_RNF216"/>
</dbReference>
<dbReference type="PROSITE" id="PS51873">
    <property type="entry name" value="TRIAD"/>
    <property type="match status" value="1"/>
</dbReference>
<dbReference type="InterPro" id="IPR044066">
    <property type="entry name" value="TRIAD_supradom"/>
</dbReference>
<reference evidence="10 11" key="1">
    <citation type="submission" date="2017-10" db="EMBL/GenBank/DDBJ databases">
        <title>Comparative genomics in systemic dimorphic fungi from Ajellomycetaceae.</title>
        <authorList>
            <person name="Munoz J.F."/>
            <person name="Mcewen J.G."/>
            <person name="Clay O.K."/>
            <person name="Cuomo C.A."/>
        </authorList>
    </citation>
    <scope>NUCLEOTIDE SEQUENCE [LARGE SCALE GENOMIC DNA]</scope>
    <source>
        <strain evidence="10 11">UAMH4076</strain>
    </source>
</reference>
<comment type="caution">
    <text evidence="10">The sequence shown here is derived from an EMBL/GenBank/DDBJ whole genome shotgun (WGS) entry which is preliminary data.</text>
</comment>
<dbReference type="GO" id="GO:0016740">
    <property type="term" value="F:transferase activity"/>
    <property type="evidence" value="ECO:0007669"/>
    <property type="project" value="UniProtKB-KW"/>
</dbReference>
<evidence type="ECO:0000313" key="10">
    <source>
        <dbReference type="EMBL" id="PGH33230.1"/>
    </source>
</evidence>
<keyword evidence="7" id="KW-0862">Zinc</keyword>
<protein>
    <recommendedName>
        <fullName evidence="9">RING-type domain-containing protein</fullName>
    </recommendedName>
</protein>
<evidence type="ECO:0000256" key="8">
    <source>
        <dbReference type="SAM" id="MobiDB-lite"/>
    </source>
</evidence>
<dbReference type="CDD" id="cd16630">
    <property type="entry name" value="RING-HC_RBR_RNF216"/>
    <property type="match status" value="1"/>
</dbReference>
<feature type="region of interest" description="Disordered" evidence="8">
    <location>
        <begin position="176"/>
        <end position="228"/>
    </location>
</feature>
<evidence type="ECO:0000256" key="2">
    <source>
        <dbReference type="ARBA" id="ARBA00022679"/>
    </source>
</evidence>
<dbReference type="InterPro" id="IPR047544">
    <property type="entry name" value="RING-HC_RBR_RNF216"/>
</dbReference>
<feature type="region of interest" description="Disordered" evidence="8">
    <location>
        <begin position="702"/>
        <end position="766"/>
    </location>
</feature>
<dbReference type="PANTHER" id="PTHR22770">
    <property type="entry name" value="UBIQUITIN CONJUGATING ENZYME 7 INTERACTING PROTEIN-RELATED"/>
    <property type="match status" value="1"/>
</dbReference>
<dbReference type="SMART" id="SM00647">
    <property type="entry name" value="IBR"/>
    <property type="match status" value="2"/>
</dbReference>
<dbReference type="InterPro" id="IPR002867">
    <property type="entry name" value="IBR_dom"/>
</dbReference>
<evidence type="ECO:0000313" key="11">
    <source>
        <dbReference type="Proteomes" id="UP000226031"/>
    </source>
</evidence>
<dbReference type="AlphaFoldDB" id="A0A2B7ZIS7"/>
<evidence type="ECO:0000256" key="4">
    <source>
        <dbReference type="ARBA" id="ARBA00022737"/>
    </source>
</evidence>
<evidence type="ECO:0000256" key="6">
    <source>
        <dbReference type="ARBA" id="ARBA00022786"/>
    </source>
</evidence>
<gene>
    <name evidence="10" type="ORF">GX50_03992</name>
</gene>
<dbReference type="Pfam" id="PF26200">
    <property type="entry name" value="Rcat_RNF216"/>
    <property type="match status" value="1"/>
</dbReference>
<evidence type="ECO:0000256" key="5">
    <source>
        <dbReference type="ARBA" id="ARBA00022771"/>
    </source>
</evidence>
<dbReference type="SUPFAM" id="SSF57850">
    <property type="entry name" value="RING/U-box"/>
    <property type="match status" value="1"/>
</dbReference>
<proteinExistence type="predicted"/>
<dbReference type="InterPro" id="IPR051628">
    <property type="entry name" value="LUBAC_E3_Ligases"/>
</dbReference>
<feature type="compositionally biased region" description="Polar residues" evidence="8">
    <location>
        <begin position="727"/>
        <end position="752"/>
    </location>
</feature>
<accession>A0A2B7ZIS7</accession>
<feature type="domain" description="RING-type" evidence="9">
    <location>
        <begin position="248"/>
        <end position="467"/>
    </location>
</feature>
<evidence type="ECO:0000256" key="1">
    <source>
        <dbReference type="ARBA" id="ARBA00004906"/>
    </source>
</evidence>
<evidence type="ECO:0000256" key="7">
    <source>
        <dbReference type="ARBA" id="ARBA00022833"/>
    </source>
</evidence>
<dbReference type="EMBL" id="PDND01000069">
    <property type="protein sequence ID" value="PGH33230.1"/>
    <property type="molecule type" value="Genomic_DNA"/>
</dbReference>
<feature type="compositionally biased region" description="Polar residues" evidence="8">
    <location>
        <begin position="31"/>
        <end position="43"/>
    </location>
</feature>
<evidence type="ECO:0000259" key="9">
    <source>
        <dbReference type="PROSITE" id="PS51873"/>
    </source>
</evidence>
<dbReference type="STRING" id="73230.A0A2B7ZIS7"/>
<comment type="pathway">
    <text evidence="1">Protein modification; protein ubiquitination.</text>
</comment>
<keyword evidence="5" id="KW-0863">Zinc-finger</keyword>
<keyword evidence="3" id="KW-0479">Metal-binding</keyword>
<keyword evidence="4" id="KW-0677">Repeat</keyword>
<dbReference type="CDD" id="cd20339">
    <property type="entry name" value="BRcat_RBR_RNF216"/>
    <property type="match status" value="1"/>
</dbReference>
<sequence length="844" mass="96179">MKRKLPDIIDLTSDDEEDAIKASRPSGCISHPSQPSSKPTSEQNKYDHVYARVTTIFPGISFEYVRQLHKRHAEANPDIDAEEALVNQIMDSGPYPQEEELVKVENLPQKPLQLASSKTVWSRDDGVVRSDSYYRDAQYLLQLDFPKIPPEYIRSVLQSQKSLFAAYASLDQAESTYDTTNPPLYKRQRSRISNTREIPPNVPMNSDRLRELQDAREERQKREESRRREKELAKLEAQNEAICIAQGNVMECQCCYADIPINRMIPCTGESIHFFCKECVKSTAKTQIGVLKYEVKCMDMSGCSASFDKQILAKVLGESLMGKLEQLQQRDEIAKAELEGLHDCPFCDFKAICPPVEVDREFRCQNPGCRKVSCRLCGLESHIPKTCEQANDKKTPARQKIEEAMSEALIRTCPNPKCKVKIVKEDGCNKMMCVKCRSVMCYVCKKDITAEGYKHFGKPPKRCPVHDPKSNARHFEEVSSAHKKATEEVMKANPQLNLEELAVEAPKKEHHTPSTLADHHMYLQHLQNQQQHYNALLRRGRIPGAPLYPVQPGAGGPGDGAQVPIHAPVDRNHPQPVAYPQPFPIRNGANQPDPFGRVLEWMNVVEQPPRQPIVQYGFQQAGLWNQGADFQIIPPPVMQPGPYYQPFQHEPNVQALHHNHHHHHGHLPQGGYVEQVAPIPRHQPLEALNQNLNQHLNQHLNHGQRTHQVPQHLQAQHLPQKPERRPQFQTHQHTRHPQQASLAPRYPTTQIGPNLVPTPPQRWDQWPNEPLVMGGAPERNHTYKQTEFMRPSPQPTQPAHMHAEPSVSGRHIASNNNNTHNNNRPTFRYPIDIPDIVPQQFPRN</sequence>
<keyword evidence="6" id="KW-0833">Ubl conjugation pathway</keyword>
<dbReference type="InterPro" id="IPR047545">
    <property type="entry name" value="BRcat_RBR_RNF216"/>
</dbReference>
<dbReference type="VEuPathDB" id="FungiDB:EMCG_00761"/>
<evidence type="ECO:0000256" key="3">
    <source>
        <dbReference type="ARBA" id="ARBA00022723"/>
    </source>
</evidence>
<dbReference type="GO" id="GO:0008270">
    <property type="term" value="F:zinc ion binding"/>
    <property type="evidence" value="ECO:0007669"/>
    <property type="project" value="UniProtKB-KW"/>
</dbReference>